<dbReference type="InterPro" id="IPR011118">
    <property type="entry name" value="Tannase/feruloyl_esterase"/>
</dbReference>
<dbReference type="GeneID" id="71983961"/>
<comment type="similarity">
    <text evidence="1 8">Belongs to the tannase family.</text>
</comment>
<name>A0A9Q8LH84_PASFU</name>
<proteinExistence type="inferred from homology"/>
<keyword evidence="5 8" id="KW-0378">Hydrolase</keyword>
<accession>A0A9Q8LH84</accession>
<keyword evidence="6" id="KW-0106">Calcium</keyword>
<sequence>MAEQDFLAVIEQLPLQTTMASYGEISSSNLVQRCNGSFLNNLDVFGAKILEVQANPVHNFAATSAEIEGTRVNGTWNDLNFCNVTVTYTHPGRHDEINVFVLLPFDNWNGRFLGTGGGGWRTGRPWDQIAPNTADGWASASTDGGHSQYDSSAESWILDSNGNVNLTGLQNFASVALNDLAITGKQITANFYQTKPKKSYWSGCSTGGRQGLMMAQRYPDAYDGILAIAPAINWANFLLAEFWGQQVMNEMDYYPAECEIEAITRRAVEACDEIDGVKDEIISLPGLCEFDARSLVGEEFECNGEQRRFSKEAADIVNAVWRGARSKDGKYGWYGFTHETDLTGGTLGTECSGNASVSACTGAFGSEHIKYLLLKDEDADLRNFTNEEYFSLWHRSIQEYTSIIDTSDPDLSAFRDHGGKMLTWHGLADQLIMPNGSSHYYQRVLEQDANAANFYRYFEAPGVAHCAGGTGPPPAGSLDAVINWVEGGVAPETLLAKGKGDMHMERRVCAWPKQQVYLGGDAASVDSFACK</sequence>
<dbReference type="Gene3D" id="3.40.50.1820">
    <property type="entry name" value="alpha/beta hydrolase"/>
    <property type="match status" value="1"/>
</dbReference>
<reference evidence="9" key="1">
    <citation type="submission" date="2021-12" db="EMBL/GenBank/DDBJ databases">
        <authorList>
            <person name="Zaccaron A."/>
            <person name="Stergiopoulos I."/>
        </authorList>
    </citation>
    <scope>NUCLEOTIDE SEQUENCE</scope>
    <source>
        <strain evidence="9">Race5_Kim</strain>
    </source>
</reference>
<dbReference type="OrthoDB" id="3039123at2759"/>
<evidence type="ECO:0000256" key="5">
    <source>
        <dbReference type="ARBA" id="ARBA00022801"/>
    </source>
</evidence>
<dbReference type="InterPro" id="IPR029058">
    <property type="entry name" value="AB_hydrolase_fold"/>
</dbReference>
<protein>
    <recommendedName>
        <fullName evidence="8">Carboxylic ester hydrolase</fullName>
        <ecNumber evidence="8">3.1.1.-</ecNumber>
    </recommendedName>
</protein>
<dbReference type="PANTHER" id="PTHR33938:SF8">
    <property type="entry name" value="CARBOXYLIC ESTER HYDROLASE"/>
    <property type="match status" value="1"/>
</dbReference>
<evidence type="ECO:0000256" key="1">
    <source>
        <dbReference type="ARBA" id="ARBA00006249"/>
    </source>
</evidence>
<evidence type="ECO:0000256" key="3">
    <source>
        <dbReference type="ARBA" id="ARBA00022723"/>
    </source>
</evidence>
<dbReference type="EMBL" id="CP090166">
    <property type="protein sequence ID" value="UJO17124.1"/>
    <property type="molecule type" value="Genomic_DNA"/>
</dbReference>
<keyword evidence="4" id="KW-0732">Signal</keyword>
<evidence type="ECO:0000313" key="10">
    <source>
        <dbReference type="Proteomes" id="UP000756132"/>
    </source>
</evidence>
<keyword evidence="3" id="KW-0479">Metal-binding</keyword>
<evidence type="ECO:0000256" key="2">
    <source>
        <dbReference type="ARBA" id="ARBA00022487"/>
    </source>
</evidence>
<evidence type="ECO:0000256" key="8">
    <source>
        <dbReference type="RuleBase" id="RU361238"/>
    </source>
</evidence>
<dbReference type="RefSeq" id="XP_047761490.1">
    <property type="nucleotide sequence ID" value="XM_047903231.1"/>
</dbReference>
<gene>
    <name evidence="9" type="ORF">CLAFUR5_04083</name>
</gene>
<reference evidence="9" key="2">
    <citation type="journal article" date="2022" name="Microb. Genom.">
        <title>A chromosome-scale genome assembly of the tomato pathogen Cladosporium fulvum reveals a compartmentalized genome architecture and the presence of a dispensable chromosome.</title>
        <authorList>
            <person name="Zaccaron A.Z."/>
            <person name="Chen L.H."/>
            <person name="Samaras A."/>
            <person name="Stergiopoulos I."/>
        </authorList>
    </citation>
    <scope>NUCLEOTIDE SEQUENCE</scope>
    <source>
        <strain evidence="9">Race5_Kim</strain>
    </source>
</reference>
<dbReference type="SUPFAM" id="SSF53474">
    <property type="entry name" value="alpha/beta-Hydrolases"/>
    <property type="match status" value="1"/>
</dbReference>
<evidence type="ECO:0000313" key="9">
    <source>
        <dbReference type="EMBL" id="UJO17124.1"/>
    </source>
</evidence>
<dbReference type="PANTHER" id="PTHR33938">
    <property type="entry name" value="FERULOYL ESTERASE B-RELATED"/>
    <property type="match status" value="1"/>
</dbReference>
<keyword evidence="2" id="KW-0719">Serine esterase</keyword>
<keyword evidence="7" id="KW-1015">Disulfide bond</keyword>
<dbReference type="Pfam" id="PF07519">
    <property type="entry name" value="Tannase"/>
    <property type="match status" value="1"/>
</dbReference>
<evidence type="ECO:0000256" key="7">
    <source>
        <dbReference type="ARBA" id="ARBA00023157"/>
    </source>
</evidence>
<dbReference type="KEGG" id="ffu:CLAFUR5_04083"/>
<evidence type="ECO:0000256" key="6">
    <source>
        <dbReference type="ARBA" id="ARBA00022837"/>
    </source>
</evidence>
<dbReference type="GO" id="GO:0030600">
    <property type="term" value="F:feruloyl esterase activity"/>
    <property type="evidence" value="ECO:0007669"/>
    <property type="project" value="UniProtKB-ARBA"/>
</dbReference>
<dbReference type="EC" id="3.1.1.-" evidence="8"/>
<dbReference type="AlphaFoldDB" id="A0A9Q8LH84"/>
<organism evidence="9 10">
    <name type="scientific">Passalora fulva</name>
    <name type="common">Tomato leaf mold</name>
    <name type="synonym">Cladosporium fulvum</name>
    <dbReference type="NCBI Taxonomy" id="5499"/>
    <lineage>
        <taxon>Eukaryota</taxon>
        <taxon>Fungi</taxon>
        <taxon>Dikarya</taxon>
        <taxon>Ascomycota</taxon>
        <taxon>Pezizomycotina</taxon>
        <taxon>Dothideomycetes</taxon>
        <taxon>Dothideomycetidae</taxon>
        <taxon>Mycosphaerellales</taxon>
        <taxon>Mycosphaerellaceae</taxon>
        <taxon>Fulvia</taxon>
    </lineage>
</organism>
<dbReference type="Proteomes" id="UP000756132">
    <property type="component" value="Chromosome 4"/>
</dbReference>
<dbReference type="GO" id="GO:0046872">
    <property type="term" value="F:metal ion binding"/>
    <property type="evidence" value="ECO:0007669"/>
    <property type="project" value="UniProtKB-KW"/>
</dbReference>
<keyword evidence="10" id="KW-1185">Reference proteome</keyword>
<evidence type="ECO:0000256" key="4">
    <source>
        <dbReference type="ARBA" id="ARBA00022729"/>
    </source>
</evidence>